<organism evidence="1 2">
    <name type="scientific">Pedobacter cryotolerans</name>
    <dbReference type="NCBI Taxonomy" id="2571270"/>
    <lineage>
        <taxon>Bacteria</taxon>
        <taxon>Pseudomonadati</taxon>
        <taxon>Bacteroidota</taxon>
        <taxon>Sphingobacteriia</taxon>
        <taxon>Sphingobacteriales</taxon>
        <taxon>Sphingobacteriaceae</taxon>
        <taxon>Pedobacter</taxon>
    </lineage>
</organism>
<dbReference type="Proteomes" id="UP000310477">
    <property type="component" value="Unassembled WGS sequence"/>
</dbReference>
<comment type="caution">
    <text evidence="1">The sequence shown here is derived from an EMBL/GenBank/DDBJ whole genome shotgun (WGS) entry which is preliminary data.</text>
</comment>
<dbReference type="OrthoDB" id="793442at2"/>
<accession>A0A4U1BUW0</accession>
<reference evidence="1 2" key="1">
    <citation type="submission" date="2019-04" db="EMBL/GenBank/DDBJ databases">
        <title>Pedobacter sp. AR-2-6 sp. nov., isolated from Arctic soil.</title>
        <authorList>
            <person name="Dahal R.H."/>
            <person name="Kim D.-U."/>
        </authorList>
    </citation>
    <scope>NUCLEOTIDE SEQUENCE [LARGE SCALE GENOMIC DNA]</scope>
    <source>
        <strain evidence="1 2">AR-2-6</strain>
    </source>
</reference>
<protein>
    <submittedName>
        <fullName evidence="1">Uncharacterized protein</fullName>
    </submittedName>
</protein>
<proteinExistence type="predicted"/>
<keyword evidence="2" id="KW-1185">Reference proteome</keyword>
<evidence type="ECO:0000313" key="2">
    <source>
        <dbReference type="Proteomes" id="UP000310477"/>
    </source>
</evidence>
<evidence type="ECO:0000313" key="1">
    <source>
        <dbReference type="EMBL" id="TKB96494.1"/>
    </source>
</evidence>
<name>A0A4U1BUW0_9SPHI</name>
<gene>
    <name evidence="1" type="ORF">FA045_18205</name>
</gene>
<dbReference type="AlphaFoldDB" id="A0A4U1BUW0"/>
<dbReference type="RefSeq" id="WP_136878512.1">
    <property type="nucleotide sequence ID" value="NZ_SWBO01000018.1"/>
</dbReference>
<sequence length="167" mass="19472">MRKGLLFIFLIFIGLSSFSQVLPNFKQIKLNKRVHFKEAEPAVNLTIAYLFNTPIDKKNKARAEAGQFLLKWMNGTPDYTFYLEEKETSYFNTDADLMLMYMAGLTKFSLENRDLKDQKIKILGALNIVLPYLNNQEDKKTWGTDLWQLNEAHQKSKLSTYLYPSNN</sequence>
<dbReference type="EMBL" id="SWBO01000018">
    <property type="protein sequence ID" value="TKB96494.1"/>
    <property type="molecule type" value="Genomic_DNA"/>
</dbReference>